<dbReference type="EMBL" id="JAAQHG020000039">
    <property type="protein sequence ID" value="KAL1583066.1"/>
    <property type="molecule type" value="Genomic_DNA"/>
</dbReference>
<evidence type="ECO:0000259" key="4">
    <source>
        <dbReference type="Pfam" id="PF16558"/>
    </source>
</evidence>
<feature type="domain" description="Ubiquitin fusion degradation protein UFD1 N-terminal subdomain 2" evidence="6">
    <location>
        <begin position="160"/>
        <end position="242"/>
    </location>
</feature>
<evidence type="ECO:0000259" key="5">
    <source>
        <dbReference type="Pfam" id="PF24503"/>
    </source>
</evidence>
<dbReference type="InterPro" id="IPR042299">
    <property type="entry name" value="Ufd1-like_Nn"/>
</dbReference>
<dbReference type="InterPro" id="IPR004854">
    <property type="entry name" value="Ufd1-like"/>
</dbReference>
<dbReference type="Pfam" id="PF24842">
    <property type="entry name" value="UFD1_N2"/>
    <property type="match status" value="1"/>
</dbReference>
<organism evidence="7 8">
    <name type="scientific">Cladosporium halotolerans</name>
    <dbReference type="NCBI Taxonomy" id="1052096"/>
    <lineage>
        <taxon>Eukaryota</taxon>
        <taxon>Fungi</taxon>
        <taxon>Dikarya</taxon>
        <taxon>Ascomycota</taxon>
        <taxon>Pezizomycotina</taxon>
        <taxon>Dothideomycetes</taxon>
        <taxon>Dothideomycetidae</taxon>
        <taxon>Cladosporiales</taxon>
        <taxon>Cladosporiaceae</taxon>
        <taxon>Cladosporium</taxon>
    </lineage>
</organism>
<dbReference type="Gene3D" id="3.30.40.10">
    <property type="entry name" value="Zinc/RING finger domain, C3HC4 (zinc finger)"/>
    <property type="match status" value="1"/>
</dbReference>
<dbReference type="GO" id="GO:0006511">
    <property type="term" value="P:ubiquitin-dependent protein catabolic process"/>
    <property type="evidence" value="ECO:0007669"/>
    <property type="project" value="InterPro"/>
</dbReference>
<sequence>MTDTESLMRWSAQYNVTSNPRSKQLPGDKILLPPSALEALLSASANAAAESSRRDLPAYDPFNSASYSAYRQAEAQYEDRRHQLPYPLTFRLVNPDNGRVVYAGIREFSADDEEVVLSSFLLEALGIEGPAGQDGMEDGRAENGATEDRKITVHVKELPKGTFVKLRPLEAGYDPDDWKALLEQHLRQEYTTLTTGEVLVVPGGRGADGKREEFRFLVDGFRPAETDGVCIVDTDLEVDIEALNEEQARETMKRIAAKMTKAPGTEQGSSAGGELDLFNPKEGQVLPGEYVDYELTSWNKSLPLEFELTGDDDEDEVDLIVNPVSARQRAHPRIDEHVFADIDGRPAKRIRLDPTNVELEDAESLYVAVHAYKPSVQHANGDSAELATEQLRHFTLRARHVDADEKMTSGSPEATEQPLNPDEVRCKNCGQSVPQRTLMLHENFCLRNNILCPHGCGQIFQKRSPQYADHWHCPHDSACGNTSLSQQKHNALLHPPEILHCPACSTVETFPSTPSLARHRTTTCPAKLILCRFCHLLVPQEGDPDVPNAEALLSGMTPHELADGARTTECHLCGKIVRLRDMETHVKSHELDRLDRPAPRVCRNVNCGRTLDTCAKNGDTRAGARMGQGAGNDLGLCSVCFGPLYVSLHDPDGKAMRRRIERRYLQQLVSGCGKAWCRNEFCKVGRQARDLPANITMKDGIPMVKPVLDSLMRGETGSPLHFCVDEGSQKRRTLAELLAADETVGFGKGGYGFEWCVGALEAEKGDLEGARKWLGDWAPTRSEERK</sequence>
<feature type="domain" description="Ubiquitin fusion degradation protein UFD1 N-terminal subdomain 1" evidence="3">
    <location>
        <begin position="82"/>
        <end position="128"/>
    </location>
</feature>
<proteinExistence type="inferred from homology"/>
<dbReference type="Proteomes" id="UP000803884">
    <property type="component" value="Unassembled WGS sequence"/>
</dbReference>
<evidence type="ECO:0000313" key="7">
    <source>
        <dbReference type="EMBL" id="KAL1583066.1"/>
    </source>
</evidence>
<dbReference type="InterPro" id="IPR013083">
    <property type="entry name" value="Znf_RING/FYVE/PHD"/>
</dbReference>
<accession>A0AB34KFX1</accession>
<evidence type="ECO:0000256" key="2">
    <source>
        <dbReference type="ARBA" id="ARBA00022786"/>
    </source>
</evidence>
<evidence type="ECO:0000313" key="8">
    <source>
        <dbReference type="Proteomes" id="UP000803884"/>
    </source>
</evidence>
<feature type="domain" description="Ubiquitin-protein ligase E3A N-terminal zinc-binding" evidence="4">
    <location>
        <begin position="662"/>
        <end position="689"/>
    </location>
</feature>
<keyword evidence="2" id="KW-0833">Ubl conjugation pathway</keyword>
<dbReference type="Pfam" id="PF23580">
    <property type="entry name" value="Znf_XAF1_N"/>
    <property type="match status" value="1"/>
</dbReference>
<dbReference type="Pfam" id="PF03152">
    <property type="entry name" value="UFD1_N1"/>
    <property type="match status" value="1"/>
</dbReference>
<dbReference type="RefSeq" id="XP_069226173.1">
    <property type="nucleotide sequence ID" value="XM_069376901.1"/>
</dbReference>
<dbReference type="PANTHER" id="PTHR12555">
    <property type="entry name" value="UBIQUITIN FUSION DEGRADATON PROTEIN 1"/>
    <property type="match status" value="1"/>
</dbReference>
<name>A0AB34KFX1_9PEZI</name>
<comment type="caution">
    <text evidence="7">The sequence shown here is derived from an EMBL/GenBank/DDBJ whole genome shotgun (WGS) entry which is preliminary data.</text>
</comment>
<evidence type="ECO:0000259" key="3">
    <source>
        <dbReference type="Pfam" id="PF03152"/>
    </source>
</evidence>
<dbReference type="InterPro" id="IPR056012">
    <property type="entry name" value="DUF7590"/>
</dbReference>
<dbReference type="AlphaFoldDB" id="A0AB34KFX1"/>
<dbReference type="Gene3D" id="3.10.330.10">
    <property type="match status" value="1"/>
</dbReference>
<dbReference type="Gene3D" id="2.40.40.50">
    <property type="entry name" value="Ubiquitin fusion degradation protein UFD1, N-terminal domain"/>
    <property type="match status" value="1"/>
</dbReference>
<keyword evidence="8" id="KW-1185">Reference proteome</keyword>
<dbReference type="Gene3D" id="6.10.130.10">
    <property type="entry name" value="Ubiquitin-protein ligase E3A, N-terminal zinc-binding domain (AZUL)"/>
    <property type="match status" value="1"/>
</dbReference>
<dbReference type="Pfam" id="PF16558">
    <property type="entry name" value="AZUL"/>
    <property type="match status" value="1"/>
</dbReference>
<evidence type="ECO:0000256" key="1">
    <source>
        <dbReference type="ARBA" id="ARBA00006043"/>
    </source>
</evidence>
<dbReference type="GO" id="GO:0031593">
    <property type="term" value="F:polyubiquitin modification-dependent protein binding"/>
    <property type="evidence" value="ECO:0007669"/>
    <property type="project" value="TreeGrafter"/>
</dbReference>
<evidence type="ECO:0008006" key="9">
    <source>
        <dbReference type="Google" id="ProtNLM"/>
    </source>
</evidence>
<evidence type="ECO:0000259" key="6">
    <source>
        <dbReference type="Pfam" id="PF24842"/>
    </source>
</evidence>
<dbReference type="InterPro" id="IPR055418">
    <property type="entry name" value="UFD1_N2"/>
</dbReference>
<dbReference type="GO" id="GO:0034098">
    <property type="term" value="C:VCP-NPL4-UFD1 AAA ATPase complex"/>
    <property type="evidence" value="ECO:0007669"/>
    <property type="project" value="TreeGrafter"/>
</dbReference>
<dbReference type="InterPro" id="IPR042556">
    <property type="entry name" value="AZUL_sf"/>
</dbReference>
<protein>
    <recommendedName>
        <fullName evidence="9">Ubiquitin-protein ligase E3A N-terminal zinc-binding domain-containing protein</fullName>
    </recommendedName>
</protein>
<dbReference type="Pfam" id="PF24503">
    <property type="entry name" value="DUF7590"/>
    <property type="match status" value="1"/>
</dbReference>
<dbReference type="PANTHER" id="PTHR12555:SF15">
    <property type="entry name" value="FUSION DEGRADATION PROTEIN (UFD1), PUTATIVE (AFU_ORTHOLOGUE AFUA_4G04640)-RELATED"/>
    <property type="match status" value="1"/>
</dbReference>
<gene>
    <name evidence="7" type="ORF">WHR41_08297</name>
</gene>
<dbReference type="InterPro" id="IPR032353">
    <property type="entry name" value="AZUL"/>
</dbReference>
<feature type="domain" description="DUF7590" evidence="5">
    <location>
        <begin position="268"/>
        <end position="400"/>
    </location>
</feature>
<comment type="similarity">
    <text evidence="1">Belongs to the UFD1 family.</text>
</comment>
<dbReference type="GeneID" id="96009739"/>
<dbReference type="GO" id="GO:0036503">
    <property type="term" value="P:ERAD pathway"/>
    <property type="evidence" value="ECO:0007669"/>
    <property type="project" value="TreeGrafter"/>
</dbReference>
<reference evidence="7 8" key="1">
    <citation type="journal article" date="2020" name="Microbiol. Resour. Announc.">
        <title>Draft Genome Sequence of a Cladosporium Species Isolated from the Mesophotic Ascidian Didemnum maculosum.</title>
        <authorList>
            <person name="Gioti A."/>
            <person name="Siaperas R."/>
            <person name="Nikolaivits E."/>
            <person name="Le Goff G."/>
            <person name="Ouazzani J."/>
            <person name="Kotoulas G."/>
            <person name="Topakas E."/>
        </authorList>
    </citation>
    <scope>NUCLEOTIDE SEQUENCE [LARGE SCALE GENOMIC DNA]</scope>
    <source>
        <strain evidence="7 8">TM138-S3</strain>
    </source>
</reference>
<dbReference type="InterPro" id="IPR055417">
    <property type="entry name" value="UFD1_N1"/>
</dbReference>